<keyword evidence="3" id="KW-1003">Cell membrane</keyword>
<feature type="transmembrane region" description="Helical" evidence="7">
    <location>
        <begin position="256"/>
        <end position="273"/>
    </location>
</feature>
<keyword evidence="2 7" id="KW-0813">Transport</keyword>
<keyword evidence="10" id="KW-1185">Reference proteome</keyword>
<dbReference type="SUPFAM" id="SSF161098">
    <property type="entry name" value="MetI-like"/>
    <property type="match status" value="1"/>
</dbReference>
<proteinExistence type="inferred from homology"/>
<feature type="transmembrane region" description="Helical" evidence="7">
    <location>
        <begin position="80"/>
        <end position="98"/>
    </location>
</feature>
<dbReference type="Gene3D" id="1.10.3720.10">
    <property type="entry name" value="MetI-like"/>
    <property type="match status" value="1"/>
</dbReference>
<gene>
    <name evidence="9" type="ORF">LJD61_03925</name>
</gene>
<accession>A0ABT1NET9</accession>
<evidence type="ECO:0000256" key="6">
    <source>
        <dbReference type="ARBA" id="ARBA00023136"/>
    </source>
</evidence>
<dbReference type="InterPro" id="IPR000515">
    <property type="entry name" value="MetI-like"/>
</dbReference>
<evidence type="ECO:0000256" key="3">
    <source>
        <dbReference type="ARBA" id="ARBA00022475"/>
    </source>
</evidence>
<dbReference type="PROSITE" id="PS50928">
    <property type="entry name" value="ABC_TM1"/>
    <property type="match status" value="1"/>
</dbReference>
<organism evidence="9 10">
    <name type="scientific">Lutispora saccharofermentans</name>
    <dbReference type="NCBI Taxonomy" id="3024236"/>
    <lineage>
        <taxon>Bacteria</taxon>
        <taxon>Bacillati</taxon>
        <taxon>Bacillota</taxon>
        <taxon>Clostridia</taxon>
        <taxon>Lutisporales</taxon>
        <taxon>Lutisporaceae</taxon>
        <taxon>Lutispora</taxon>
    </lineage>
</organism>
<feature type="transmembrane region" description="Helical" evidence="7">
    <location>
        <begin position="146"/>
        <end position="173"/>
    </location>
</feature>
<evidence type="ECO:0000256" key="7">
    <source>
        <dbReference type="RuleBase" id="RU363032"/>
    </source>
</evidence>
<feature type="transmembrane region" description="Helical" evidence="7">
    <location>
        <begin position="49"/>
        <end position="68"/>
    </location>
</feature>
<dbReference type="PANTHER" id="PTHR47737">
    <property type="entry name" value="GLYCINE BETAINE/PROLINE BETAINE TRANSPORT SYSTEM PERMEASE PROTEIN PROW"/>
    <property type="match status" value="1"/>
</dbReference>
<reference evidence="9 10" key="1">
    <citation type="submission" date="2021-10" db="EMBL/GenBank/DDBJ databases">
        <title>Lutispora strain m25 sp. nov., a thermophilic, non-spore-forming bacterium isolated from a lab-scale methanogenic bioreactor digesting anaerobic sludge.</title>
        <authorList>
            <person name="El Houari A."/>
            <person name="Mcdonald J."/>
        </authorList>
    </citation>
    <scope>NUCLEOTIDE SEQUENCE [LARGE SCALE GENOMIC DNA]</scope>
    <source>
        <strain evidence="10">m25</strain>
    </source>
</reference>
<feature type="transmembrane region" description="Helical" evidence="7">
    <location>
        <begin position="104"/>
        <end position="125"/>
    </location>
</feature>
<dbReference type="PANTHER" id="PTHR47737:SF1">
    <property type="entry name" value="GLYCINE BETAINE_PROLINE BETAINE TRANSPORT SYSTEM PERMEASE PROTEIN PROW"/>
    <property type="match status" value="1"/>
</dbReference>
<dbReference type="Pfam" id="PF00528">
    <property type="entry name" value="BPD_transp_1"/>
    <property type="match status" value="1"/>
</dbReference>
<sequence>MNEYLIKFPEIWQFNVGDSIDIWIKSFSREHRAVFTAIKSAVIGSIKGINWLLTIIPWWMLILIIMILGWKISGKKRIGVLYGAMLFFVGTCGLWDHMLETLSIVIASVILSLVLGFPLGILIAMNKRAEGIIRPILDLMQTMPTFVYLVPAVILFSTGKTPALMATTIYSIVPMIRMTSHGITHVDKEVVEAAQAFGSTAMQVLIKVQIPQAMSTIMTGLNQTIMMAMSMVVTCALIGANGLGMEILLATNRTEMGKALMPGICIVIVAIILDRLTQGLVKNKEVQ</sequence>
<keyword evidence="5 7" id="KW-1133">Transmembrane helix</keyword>
<dbReference type="RefSeq" id="WP_255226209.1">
    <property type="nucleotide sequence ID" value="NZ_JAJEKE010000002.1"/>
</dbReference>
<dbReference type="EMBL" id="JAJEKE010000002">
    <property type="protein sequence ID" value="MCQ1528693.1"/>
    <property type="molecule type" value="Genomic_DNA"/>
</dbReference>
<name>A0ABT1NET9_9FIRM</name>
<keyword evidence="6 7" id="KW-0472">Membrane</keyword>
<evidence type="ECO:0000259" key="8">
    <source>
        <dbReference type="PROSITE" id="PS50928"/>
    </source>
</evidence>
<comment type="caution">
    <text evidence="9">The sequence shown here is derived from an EMBL/GenBank/DDBJ whole genome shotgun (WGS) entry which is preliminary data.</text>
</comment>
<evidence type="ECO:0000313" key="9">
    <source>
        <dbReference type="EMBL" id="MCQ1528693.1"/>
    </source>
</evidence>
<dbReference type="InterPro" id="IPR035906">
    <property type="entry name" value="MetI-like_sf"/>
</dbReference>
<keyword evidence="4 7" id="KW-0812">Transmembrane</keyword>
<evidence type="ECO:0000256" key="4">
    <source>
        <dbReference type="ARBA" id="ARBA00022692"/>
    </source>
</evidence>
<comment type="subcellular location">
    <subcellularLocation>
        <location evidence="7">Cell membrane</location>
        <topology evidence="7">Multi-pass membrane protein</topology>
    </subcellularLocation>
    <subcellularLocation>
        <location evidence="1">Membrane</location>
        <topology evidence="1">Multi-pass membrane protein</topology>
    </subcellularLocation>
</comment>
<feature type="domain" description="ABC transmembrane type-1" evidence="8">
    <location>
        <begin position="98"/>
        <end position="277"/>
    </location>
</feature>
<dbReference type="Proteomes" id="UP001651880">
    <property type="component" value="Unassembled WGS sequence"/>
</dbReference>
<evidence type="ECO:0000256" key="5">
    <source>
        <dbReference type="ARBA" id="ARBA00022989"/>
    </source>
</evidence>
<evidence type="ECO:0000256" key="1">
    <source>
        <dbReference type="ARBA" id="ARBA00004141"/>
    </source>
</evidence>
<evidence type="ECO:0000256" key="2">
    <source>
        <dbReference type="ARBA" id="ARBA00022448"/>
    </source>
</evidence>
<dbReference type="CDD" id="cd06261">
    <property type="entry name" value="TM_PBP2"/>
    <property type="match status" value="1"/>
</dbReference>
<protein>
    <submittedName>
        <fullName evidence="9">ABC transporter permease subunit</fullName>
    </submittedName>
</protein>
<comment type="similarity">
    <text evidence="7">Belongs to the binding-protein-dependent transport system permease family.</text>
</comment>
<evidence type="ECO:0000313" key="10">
    <source>
        <dbReference type="Proteomes" id="UP001651880"/>
    </source>
</evidence>
<feature type="transmembrane region" description="Helical" evidence="7">
    <location>
        <begin position="224"/>
        <end position="244"/>
    </location>
</feature>